<dbReference type="Proteomes" id="UP000016923">
    <property type="component" value="Unassembled WGS sequence"/>
</dbReference>
<dbReference type="HOGENOM" id="CLU_1461751_0_0_1"/>
<protein>
    <submittedName>
        <fullName evidence="1">Uncharacterized protein</fullName>
    </submittedName>
</protein>
<reference evidence="1 2" key="1">
    <citation type="journal article" date="2013" name="BMC Genomics">
        <title>The genome and transcriptome of the pine saprophyte Ophiostoma piceae, and a comparison with the bark beetle-associated pine pathogen Grosmannia clavigera.</title>
        <authorList>
            <person name="Haridas S."/>
            <person name="Wang Y."/>
            <person name="Lim L."/>
            <person name="Massoumi Alamouti S."/>
            <person name="Jackman S."/>
            <person name="Docking R."/>
            <person name="Robertson G."/>
            <person name="Birol I."/>
            <person name="Bohlmann J."/>
            <person name="Breuil C."/>
        </authorList>
    </citation>
    <scope>NUCLEOTIDE SEQUENCE [LARGE SCALE GENOMIC DNA]</scope>
    <source>
        <strain evidence="1 2">UAMH 11346</strain>
    </source>
</reference>
<proteinExistence type="predicted"/>
<dbReference type="VEuPathDB" id="FungiDB:F503_06909"/>
<accession>S3CRA0</accession>
<keyword evidence="2" id="KW-1185">Reference proteome</keyword>
<sequence>MRTNDSATVLPMLEQPSVSDGLIFYSTLRGSPRLIARSFPWHASQVPRGVAPPRLEVDDVFLGFFLELWTTPKPVAGEPGSIMLSMCDRVEAAINRLPWRSLDFVHIGDSQTPVDDRDIVVWIGLGMGSYITESWDIIADVMRSVRILLDSEGLTFFDIQIWEPTFEIDTAALDEALLLSNPHAQ</sequence>
<gene>
    <name evidence="1" type="ORF">F503_06909</name>
</gene>
<evidence type="ECO:0000313" key="2">
    <source>
        <dbReference type="Proteomes" id="UP000016923"/>
    </source>
</evidence>
<name>S3CRA0_OPHP1</name>
<dbReference type="AlphaFoldDB" id="S3CRA0"/>
<dbReference type="EMBL" id="KE148147">
    <property type="protein sequence ID" value="EPE09133.1"/>
    <property type="molecule type" value="Genomic_DNA"/>
</dbReference>
<organism evidence="1 2">
    <name type="scientific">Ophiostoma piceae (strain UAMH 11346)</name>
    <name type="common">Sap stain fungus</name>
    <dbReference type="NCBI Taxonomy" id="1262450"/>
    <lineage>
        <taxon>Eukaryota</taxon>
        <taxon>Fungi</taxon>
        <taxon>Dikarya</taxon>
        <taxon>Ascomycota</taxon>
        <taxon>Pezizomycotina</taxon>
        <taxon>Sordariomycetes</taxon>
        <taxon>Sordariomycetidae</taxon>
        <taxon>Ophiostomatales</taxon>
        <taxon>Ophiostomataceae</taxon>
        <taxon>Ophiostoma</taxon>
    </lineage>
</organism>
<evidence type="ECO:0000313" key="1">
    <source>
        <dbReference type="EMBL" id="EPE09133.1"/>
    </source>
</evidence>